<dbReference type="AlphaFoldDB" id="A0A255GWV4"/>
<keyword evidence="5" id="KW-1185">Reference proteome</keyword>
<organism evidence="4 5">
    <name type="scientific">Enemella dayhoffiae</name>
    <dbReference type="NCBI Taxonomy" id="2016507"/>
    <lineage>
        <taxon>Bacteria</taxon>
        <taxon>Bacillati</taxon>
        <taxon>Actinomycetota</taxon>
        <taxon>Actinomycetes</taxon>
        <taxon>Propionibacteriales</taxon>
        <taxon>Propionibacteriaceae</taxon>
        <taxon>Enemella</taxon>
    </lineage>
</organism>
<evidence type="ECO:0000256" key="3">
    <source>
        <dbReference type="SAM" id="SignalP"/>
    </source>
</evidence>
<evidence type="ECO:0000313" key="4">
    <source>
        <dbReference type="EMBL" id="OYO18044.1"/>
    </source>
</evidence>
<gene>
    <name evidence="4" type="ORF">CGZ93_15875</name>
</gene>
<comment type="caution">
    <text evidence="4">The sequence shown here is derived from an EMBL/GenBank/DDBJ whole genome shotgun (WGS) entry which is preliminary data.</text>
</comment>
<dbReference type="PROSITE" id="PS51257">
    <property type="entry name" value="PROKAR_LIPOPROTEIN"/>
    <property type="match status" value="1"/>
</dbReference>
<dbReference type="RefSeq" id="WP_094365133.1">
    <property type="nucleotide sequence ID" value="NZ_NMVQ01000045.1"/>
</dbReference>
<evidence type="ECO:0000256" key="1">
    <source>
        <dbReference type="ARBA" id="ARBA00022729"/>
    </source>
</evidence>
<dbReference type="InterPro" id="IPR029050">
    <property type="entry name" value="Immunoprotect_excell_Ig-like"/>
</dbReference>
<keyword evidence="1 3" id="KW-0732">Signal</keyword>
<dbReference type="OrthoDB" id="4939778at2"/>
<feature type="region of interest" description="Disordered" evidence="2">
    <location>
        <begin position="41"/>
        <end position="73"/>
    </location>
</feature>
<feature type="signal peptide" evidence="3">
    <location>
        <begin position="1"/>
        <end position="29"/>
    </location>
</feature>
<evidence type="ECO:0008006" key="6">
    <source>
        <dbReference type="Google" id="ProtNLM"/>
    </source>
</evidence>
<dbReference type="Proteomes" id="UP000216311">
    <property type="component" value="Unassembled WGS sequence"/>
</dbReference>
<evidence type="ECO:0000256" key="2">
    <source>
        <dbReference type="SAM" id="MobiDB-lite"/>
    </source>
</evidence>
<reference evidence="4 5" key="1">
    <citation type="submission" date="2017-07" db="EMBL/GenBank/DDBJ databases">
        <title>Draft whole genome sequences of clinical Proprionibacteriaceae strains.</title>
        <authorList>
            <person name="Bernier A.-M."/>
            <person name="Bernard K."/>
            <person name="Domingo M.-C."/>
        </authorList>
    </citation>
    <scope>NUCLEOTIDE SEQUENCE [LARGE SCALE GENOMIC DNA]</scope>
    <source>
        <strain evidence="4 5">NML 130396</strain>
    </source>
</reference>
<sequence>MHRTATRTIVGTVSAAVLLLCGCGGGATAVGRPTSVASATRASVAPLTPTPRRTPTPTATPTENRVLLPGPAPVDYKLQQGAASLQIKTFSWQRTGNGPNSAPPTGRYLVLDVLVTAREGKVLVNPLYFAAVAPNQAPLTPTMGSDGNEPVLSSRELKPGDWWAGVVSFDAPPGPITIVINDELGNKVGEVPLPAPAN</sequence>
<dbReference type="Gene3D" id="2.60.40.1240">
    <property type="match status" value="1"/>
</dbReference>
<dbReference type="EMBL" id="NMVQ01000045">
    <property type="protein sequence ID" value="OYO18044.1"/>
    <property type="molecule type" value="Genomic_DNA"/>
</dbReference>
<feature type="chain" id="PRO_5012671301" description="DUF4352 domain-containing protein" evidence="3">
    <location>
        <begin position="30"/>
        <end position="198"/>
    </location>
</feature>
<accession>A0A255GWV4</accession>
<protein>
    <recommendedName>
        <fullName evidence="6">DUF4352 domain-containing protein</fullName>
    </recommendedName>
</protein>
<name>A0A255GWV4_9ACTN</name>
<proteinExistence type="predicted"/>
<evidence type="ECO:0000313" key="5">
    <source>
        <dbReference type="Proteomes" id="UP000216311"/>
    </source>
</evidence>